<evidence type="ECO:0000313" key="4">
    <source>
        <dbReference type="Proteomes" id="UP000596099"/>
    </source>
</evidence>
<protein>
    <recommendedName>
        <fullName evidence="2">HTH-like domain-containing protein</fullName>
    </recommendedName>
</protein>
<organism evidence="3 4">
    <name type="scientific">Thermus thermophilus</name>
    <dbReference type="NCBI Taxonomy" id="274"/>
    <lineage>
        <taxon>Bacteria</taxon>
        <taxon>Thermotogati</taxon>
        <taxon>Deinococcota</taxon>
        <taxon>Deinococci</taxon>
        <taxon>Thermales</taxon>
        <taxon>Thermaceae</taxon>
        <taxon>Thermus</taxon>
    </lineage>
</organism>
<feature type="region of interest" description="Disordered" evidence="1">
    <location>
        <begin position="81"/>
        <end position="101"/>
    </location>
</feature>
<dbReference type="RefSeq" id="WP_201351473.1">
    <property type="nucleotide sequence ID" value="NZ_AP024271.1"/>
</dbReference>
<feature type="domain" description="HTH-like" evidence="2">
    <location>
        <begin position="52"/>
        <end position="83"/>
    </location>
</feature>
<dbReference type="Proteomes" id="UP000596099">
    <property type="component" value="Plasmid pHB5018b"/>
</dbReference>
<name>A0A7R7TFN8_THETH</name>
<geneLocation type="plasmid" evidence="3 4">
    <name>pHB5018b</name>
</geneLocation>
<dbReference type="InterPro" id="IPR025948">
    <property type="entry name" value="HTH-like_dom"/>
</dbReference>
<evidence type="ECO:0000256" key="1">
    <source>
        <dbReference type="SAM" id="MobiDB-lite"/>
    </source>
</evidence>
<sequence>MTLGERIDLAREALAQGLAPLPIVLSALEIPRATWYYYRKQKVEADRKREEEDLRLKRAIEEVLLEHPEYGYRRIGQELRRRGLPSTTNASTASYRTSTSP</sequence>
<dbReference type="AlphaFoldDB" id="A0A7R7TFN8"/>
<accession>A0A7R7TFN8</accession>
<dbReference type="Pfam" id="PF13276">
    <property type="entry name" value="HTH_21"/>
    <property type="match status" value="1"/>
</dbReference>
<evidence type="ECO:0000259" key="2">
    <source>
        <dbReference type="Pfam" id="PF13276"/>
    </source>
</evidence>
<reference evidence="4" key="1">
    <citation type="submission" date="2021-01" db="EMBL/GenBank/DDBJ databases">
        <title>Complete Genome Sequence of Thermus thermophilus Strain HB5018, Isolated from Mine Onsen Hot Spring.</title>
        <authorList>
            <person name="Miyazaki K."/>
            <person name="Moriya T."/>
            <person name="Nemoto N."/>
            <person name="Oshima T."/>
            <person name="Yura K."/>
            <person name="Bessho Y."/>
        </authorList>
    </citation>
    <scope>NUCLEOTIDE SEQUENCE [LARGE SCALE GENOMIC DNA]</scope>
    <source>
        <strain evidence="4">HB5018</strain>
        <plasmid evidence="4">pHB5018b</plasmid>
    </source>
</reference>
<dbReference type="EMBL" id="AP024271">
    <property type="protein sequence ID" value="BCP67229.1"/>
    <property type="molecule type" value="Genomic_DNA"/>
</dbReference>
<keyword evidence="3" id="KW-0614">Plasmid</keyword>
<evidence type="ECO:0000313" key="3">
    <source>
        <dbReference type="EMBL" id="BCP67229.1"/>
    </source>
</evidence>
<feature type="compositionally biased region" description="Polar residues" evidence="1">
    <location>
        <begin position="85"/>
        <end position="101"/>
    </location>
</feature>
<gene>
    <name evidence="3" type="ORF">TthHB5018_b21630</name>
</gene>
<proteinExistence type="predicted"/>